<accession>A0ABM8I7X2</accession>
<dbReference type="EC" id="5.4.99.12" evidence="1"/>
<name>A0ABM8I7X2_9FIRM</name>
<evidence type="ECO:0000259" key="3">
    <source>
        <dbReference type="Pfam" id="PF01416"/>
    </source>
</evidence>
<dbReference type="PANTHER" id="PTHR11142:SF22">
    <property type="entry name" value="TRNA PSEUDOURIDINE SYNTHASE A 2"/>
    <property type="match status" value="1"/>
</dbReference>
<dbReference type="HAMAP" id="MF_00171">
    <property type="entry name" value="TruA"/>
    <property type="match status" value="1"/>
</dbReference>
<feature type="binding site" evidence="1">
    <location>
        <position position="113"/>
    </location>
    <ligand>
        <name>substrate</name>
    </ligand>
</feature>
<sequence>MRNIKLTIEYDGSRYQGWTRLGKNESTNTISNKIIEVIQKMTGETVELFCGCRTETGVHAYAQIANFKTNTEMKDYEIQHYLNRYLPMDIAVIQVEDVPERFHSQLNARSKIYVYRMTINDVPSVFDRKYTFHCFRSPDKKAMQQAALLLTGRHDFKSFSTVKQTKSTEREIYKIEVYDDGEEMQITIHADDFLHNMARMIIGTLLEIGLGTRKKEDIEEIFAGRQSASLPCDAKGLYLQEVRY</sequence>
<comment type="catalytic activity">
    <reaction evidence="1 2">
        <text>uridine(38/39/40) in tRNA = pseudouridine(38/39/40) in tRNA</text>
        <dbReference type="Rhea" id="RHEA:22376"/>
        <dbReference type="Rhea" id="RHEA-COMP:10085"/>
        <dbReference type="Rhea" id="RHEA-COMP:10087"/>
        <dbReference type="ChEBI" id="CHEBI:65314"/>
        <dbReference type="ChEBI" id="CHEBI:65315"/>
        <dbReference type="EC" id="5.4.99.12"/>
    </reaction>
</comment>
<protein>
    <recommendedName>
        <fullName evidence="1">tRNA pseudouridine synthase A</fullName>
        <ecNumber evidence="1">5.4.99.12</ecNumber>
    </recommendedName>
    <alternativeName>
        <fullName evidence="1">tRNA pseudouridine(38-40) synthase</fullName>
    </alternativeName>
    <alternativeName>
        <fullName evidence="1">tRNA pseudouridylate synthase I</fullName>
    </alternativeName>
    <alternativeName>
        <fullName evidence="1">tRNA-uridine isomerase I</fullName>
    </alternativeName>
</protein>
<gene>
    <name evidence="4" type="primary">truA2_2</name>
    <name evidence="1" type="synonym">truA</name>
    <name evidence="4" type="ORF">Lac1_14740</name>
</gene>
<keyword evidence="1 2" id="KW-0819">tRNA processing</keyword>
<comment type="function">
    <text evidence="1">Formation of pseudouridine at positions 38, 39 and 40 in the anticodon stem and loop of transfer RNAs.</text>
</comment>
<dbReference type="CDD" id="cd02570">
    <property type="entry name" value="PseudoU_synth_EcTruA"/>
    <property type="match status" value="1"/>
</dbReference>
<dbReference type="EMBL" id="AP027742">
    <property type="protein sequence ID" value="BDZ77291.1"/>
    <property type="molecule type" value="Genomic_DNA"/>
</dbReference>
<dbReference type="InterPro" id="IPR001406">
    <property type="entry name" value="PsdUridine_synth_TruA"/>
</dbReference>
<proteinExistence type="inferred from homology"/>
<feature type="domain" description="Pseudouridine synthase I TruA alpha/beta" evidence="3">
    <location>
        <begin position="8"/>
        <end position="103"/>
    </location>
</feature>
<dbReference type="Proteomes" id="UP001305815">
    <property type="component" value="Chromosome"/>
</dbReference>
<dbReference type="RefSeq" id="WP_230106386.1">
    <property type="nucleotide sequence ID" value="NZ_AP024845.1"/>
</dbReference>
<evidence type="ECO:0000256" key="1">
    <source>
        <dbReference type="HAMAP-Rule" id="MF_00171"/>
    </source>
</evidence>
<comment type="subunit">
    <text evidence="1">Homodimer.</text>
</comment>
<keyword evidence="1 2" id="KW-0413">Isomerase</keyword>
<dbReference type="NCBIfam" id="TIGR00071">
    <property type="entry name" value="hisT_truA"/>
    <property type="match status" value="1"/>
</dbReference>
<dbReference type="Pfam" id="PF01416">
    <property type="entry name" value="PseudoU_synth_1"/>
    <property type="match status" value="2"/>
</dbReference>
<dbReference type="PIRSF" id="PIRSF001430">
    <property type="entry name" value="tRNA_psdUrid_synth"/>
    <property type="match status" value="1"/>
</dbReference>
<comment type="caution">
    <text evidence="1">Lacks conserved residue(s) required for the propagation of feature annotation.</text>
</comment>
<dbReference type="InterPro" id="IPR020097">
    <property type="entry name" value="PsdUridine_synth_TruA_a/b_dom"/>
</dbReference>
<comment type="similarity">
    <text evidence="1 2">Belongs to the tRNA pseudouridine synthase TruA family.</text>
</comment>
<evidence type="ECO:0000256" key="2">
    <source>
        <dbReference type="RuleBase" id="RU003792"/>
    </source>
</evidence>
<keyword evidence="5" id="KW-1185">Reference proteome</keyword>
<dbReference type="PANTHER" id="PTHR11142">
    <property type="entry name" value="PSEUDOURIDYLATE SYNTHASE"/>
    <property type="match status" value="1"/>
</dbReference>
<evidence type="ECO:0000313" key="4">
    <source>
        <dbReference type="EMBL" id="BDZ77291.1"/>
    </source>
</evidence>
<organism evidence="4 5">
    <name type="scientific">Claveliimonas bilis</name>
    <dbReference type="NCBI Taxonomy" id="3028070"/>
    <lineage>
        <taxon>Bacteria</taxon>
        <taxon>Bacillati</taxon>
        <taxon>Bacillota</taxon>
        <taxon>Clostridia</taxon>
        <taxon>Lachnospirales</taxon>
        <taxon>Lachnospiraceae</taxon>
        <taxon>Claveliimonas</taxon>
    </lineage>
</organism>
<evidence type="ECO:0000313" key="5">
    <source>
        <dbReference type="Proteomes" id="UP001305815"/>
    </source>
</evidence>
<reference evidence="5" key="1">
    <citation type="journal article" date="2023" name="Int. J. Syst. Evol. Microbiol.">
        <title>Claveliimonas bilis gen. nov., sp. nov., deoxycholic acid-producing bacteria isolated from human faeces, and reclassification of Sellimonas monacensis Zenner et al. 2021 as Claveliimonas monacensis comb. nov.</title>
        <authorList>
            <person name="Hisatomi A."/>
            <person name="Kastawa N.W.E.P.G."/>
            <person name="Song I."/>
            <person name="Ohkuma M."/>
            <person name="Fukiya S."/>
            <person name="Sakamoto M."/>
        </authorList>
    </citation>
    <scope>NUCLEOTIDE SEQUENCE [LARGE SCALE GENOMIC DNA]</scope>
    <source>
        <strain evidence="5">12BBH14</strain>
    </source>
</reference>
<feature type="domain" description="Pseudouridine synthase I TruA alpha/beta" evidence="3">
    <location>
        <begin position="146"/>
        <end position="244"/>
    </location>
</feature>